<gene>
    <name evidence="2" type="ORF">KC685_03920</name>
</gene>
<feature type="coiled-coil region" evidence="1">
    <location>
        <begin position="54"/>
        <end position="123"/>
    </location>
</feature>
<keyword evidence="1" id="KW-0175">Coiled coil</keyword>
<dbReference type="InterPro" id="IPR011055">
    <property type="entry name" value="Dup_hybrid_motif"/>
</dbReference>
<dbReference type="GO" id="GO:0004222">
    <property type="term" value="F:metalloendopeptidase activity"/>
    <property type="evidence" value="ECO:0007669"/>
    <property type="project" value="TreeGrafter"/>
</dbReference>
<sequence length="446" mass="50738">MKFPQLRRISGFLALPLLAIGFFHILYGSESDLVKPVEAVDATCPDYMDDYECLDYLQDLAKQLSDEKQKLDSQISQEEYEQLDLYQKISYTYSQIAAREKTIEELEVQLEQKATEIRILNRDIESKQTSLDTIAQEIELIKAKIKKRINMSYKYSSISTFELFLNSNELDNLLRRIQYLKDLKEKDAELLGSMGEQISFLESEQAKLQEKKEEVKKVQLEAEGDRADLFDEKEELASQKSSYQALLSESQRREDEYRTRYDELEAAANQATQQITQLIFELFRSGTIEANTPVEKGDILGFQGFTGFAYGSHLHFEYRVNGVVTNPNINCLHISYGTYASSINCEVPVDGGYVSQFPHEYIGSYYAVDFVSHTSGEQPGSWITVPPISCYGLYRESLPIPTRGTGAPIRAIKDGFVTKVLTDACGGKYVLVDHGNGETSMYLHLR</sequence>
<organism evidence="2 3">
    <name type="scientific">Candidatus Dojkabacteria bacterium</name>
    <dbReference type="NCBI Taxonomy" id="2099670"/>
    <lineage>
        <taxon>Bacteria</taxon>
        <taxon>Candidatus Dojkabacteria</taxon>
    </lineage>
</organism>
<name>A0A955KYC2_9BACT</name>
<dbReference type="Gene3D" id="6.10.250.3150">
    <property type="match status" value="1"/>
</dbReference>
<protein>
    <recommendedName>
        <fullName evidence="4">Peptidase M23 domain-containing protein</fullName>
    </recommendedName>
</protein>
<accession>A0A955KYC2</accession>
<evidence type="ECO:0000256" key="1">
    <source>
        <dbReference type="SAM" id="Coils"/>
    </source>
</evidence>
<dbReference type="CDD" id="cd12797">
    <property type="entry name" value="M23_peptidase"/>
    <property type="match status" value="1"/>
</dbReference>
<dbReference type="InterPro" id="IPR050570">
    <property type="entry name" value="Cell_wall_metabolism_enzyme"/>
</dbReference>
<dbReference type="PANTHER" id="PTHR21666">
    <property type="entry name" value="PEPTIDASE-RELATED"/>
    <property type="match status" value="1"/>
</dbReference>
<evidence type="ECO:0000313" key="2">
    <source>
        <dbReference type="EMBL" id="MCA9377041.1"/>
    </source>
</evidence>
<feature type="coiled-coil region" evidence="1">
    <location>
        <begin position="198"/>
        <end position="281"/>
    </location>
</feature>
<dbReference type="AlphaFoldDB" id="A0A955KYC2"/>
<comment type="caution">
    <text evidence="2">The sequence shown here is derived from an EMBL/GenBank/DDBJ whole genome shotgun (WGS) entry which is preliminary data.</text>
</comment>
<dbReference type="Proteomes" id="UP000741282">
    <property type="component" value="Unassembled WGS sequence"/>
</dbReference>
<proteinExistence type="predicted"/>
<dbReference type="PANTHER" id="PTHR21666:SF285">
    <property type="entry name" value="M23 FAMILY METALLOPEPTIDASE"/>
    <property type="match status" value="1"/>
</dbReference>
<evidence type="ECO:0000313" key="3">
    <source>
        <dbReference type="Proteomes" id="UP000741282"/>
    </source>
</evidence>
<reference evidence="2" key="1">
    <citation type="submission" date="2020-04" db="EMBL/GenBank/DDBJ databases">
        <authorList>
            <person name="Zhang T."/>
        </authorList>
    </citation>
    <scope>NUCLEOTIDE SEQUENCE</scope>
    <source>
        <strain evidence="2">HKST-UBA17</strain>
    </source>
</reference>
<evidence type="ECO:0008006" key="4">
    <source>
        <dbReference type="Google" id="ProtNLM"/>
    </source>
</evidence>
<dbReference type="SUPFAM" id="SSF51261">
    <property type="entry name" value="Duplicated hybrid motif"/>
    <property type="match status" value="2"/>
</dbReference>
<dbReference type="EMBL" id="JAGQLN010000015">
    <property type="protein sequence ID" value="MCA9377041.1"/>
    <property type="molecule type" value="Genomic_DNA"/>
</dbReference>
<dbReference type="Gene3D" id="2.70.70.10">
    <property type="entry name" value="Glucose Permease (Domain IIA)"/>
    <property type="match status" value="2"/>
</dbReference>
<reference evidence="2" key="2">
    <citation type="journal article" date="2021" name="Microbiome">
        <title>Successional dynamics and alternative stable states in a saline activated sludge microbial community over 9 years.</title>
        <authorList>
            <person name="Wang Y."/>
            <person name="Ye J."/>
            <person name="Ju F."/>
            <person name="Liu L."/>
            <person name="Boyd J.A."/>
            <person name="Deng Y."/>
            <person name="Parks D.H."/>
            <person name="Jiang X."/>
            <person name="Yin X."/>
            <person name="Woodcroft B.J."/>
            <person name="Tyson G.W."/>
            <person name="Hugenholtz P."/>
            <person name="Polz M.F."/>
            <person name="Zhang T."/>
        </authorList>
    </citation>
    <scope>NUCLEOTIDE SEQUENCE</scope>
    <source>
        <strain evidence="2">HKST-UBA17</strain>
    </source>
</reference>